<organism evidence="1">
    <name type="scientific">uncultured Thermomicrobiales bacterium</name>
    <dbReference type="NCBI Taxonomy" id="1645740"/>
    <lineage>
        <taxon>Bacteria</taxon>
        <taxon>Pseudomonadati</taxon>
        <taxon>Thermomicrobiota</taxon>
        <taxon>Thermomicrobia</taxon>
        <taxon>Thermomicrobiales</taxon>
        <taxon>environmental samples</taxon>
    </lineage>
</organism>
<protein>
    <submittedName>
        <fullName evidence="1">Uncharacterized protein</fullName>
    </submittedName>
</protein>
<name>A0A6J4UBD0_9BACT</name>
<dbReference type="EMBL" id="CADCWI010000019">
    <property type="protein sequence ID" value="CAA9543713.1"/>
    <property type="molecule type" value="Genomic_DNA"/>
</dbReference>
<reference evidence="1" key="1">
    <citation type="submission" date="2020-02" db="EMBL/GenBank/DDBJ databases">
        <authorList>
            <person name="Meier V. D."/>
        </authorList>
    </citation>
    <scope>NUCLEOTIDE SEQUENCE</scope>
    <source>
        <strain evidence="1">AVDCRST_MAG43</strain>
    </source>
</reference>
<proteinExistence type="predicted"/>
<accession>A0A6J4UBD0</accession>
<gene>
    <name evidence="1" type="ORF">AVDCRST_MAG43-384</name>
</gene>
<dbReference type="AlphaFoldDB" id="A0A6J4UBD0"/>
<evidence type="ECO:0000313" key="1">
    <source>
        <dbReference type="EMBL" id="CAA9543713.1"/>
    </source>
</evidence>
<sequence length="44" mass="4958">MRFIAGGMHEIHTFSTVITVEVKPTTPRVHHECPQERSRPSASV</sequence>